<dbReference type="SUPFAM" id="SSF56784">
    <property type="entry name" value="HAD-like"/>
    <property type="match status" value="1"/>
</dbReference>
<accession>A0A2J0SV84</accession>
<dbReference type="EMBL" id="RAUE01000002">
    <property type="protein sequence ID" value="MBA0309584.1"/>
    <property type="molecule type" value="Genomic_DNA"/>
</dbReference>
<dbReference type="Gene3D" id="3.40.50.1000">
    <property type="entry name" value="HAD superfamily/HAD-like"/>
    <property type="match status" value="1"/>
</dbReference>
<evidence type="ECO:0000313" key="2">
    <source>
        <dbReference type="Proteomes" id="UP000822271"/>
    </source>
</evidence>
<evidence type="ECO:0000313" key="1">
    <source>
        <dbReference type="EMBL" id="MBA0309584.1"/>
    </source>
</evidence>
<dbReference type="InterPro" id="IPR023214">
    <property type="entry name" value="HAD_sf"/>
</dbReference>
<reference evidence="1" key="2">
    <citation type="journal article" date="2020" name="Front. Microbiol.">
        <title>Genetic Variants of the DSF Quorum Sensing System in Stenotrophomonas maltophilia Influence Virulence and Resistance Phenotypes Among Genotypically Diverse Clinical Isolates.</title>
        <authorList>
            <person name="Yero D."/>
            <person name="Huedo P."/>
            <person name="Conchillo-Sole O."/>
            <person name="Martinez-Servat S."/>
            <person name="Mamat U."/>
            <person name="Coves X."/>
            <person name="Llanas F."/>
            <person name="Roca I."/>
            <person name="Vila J."/>
            <person name="Schaible U.E."/>
            <person name="Daura X."/>
            <person name="Gibert I."/>
        </authorList>
    </citation>
    <scope>NUCLEOTIDE SEQUENCE</scope>
    <source>
        <strain evidence="1">OG156</strain>
    </source>
</reference>
<organism evidence="1 2">
    <name type="scientific">Stenotrophomonas maltophilia</name>
    <name type="common">Pseudomonas maltophilia</name>
    <name type="synonym">Xanthomonas maltophilia</name>
    <dbReference type="NCBI Taxonomy" id="40324"/>
    <lineage>
        <taxon>Bacteria</taxon>
        <taxon>Pseudomonadati</taxon>
        <taxon>Pseudomonadota</taxon>
        <taxon>Gammaproteobacteria</taxon>
        <taxon>Lysobacterales</taxon>
        <taxon>Lysobacteraceae</taxon>
        <taxon>Stenotrophomonas</taxon>
        <taxon>Stenotrophomonas maltophilia group</taxon>
    </lineage>
</organism>
<protein>
    <submittedName>
        <fullName evidence="1">Capsular biosynthesis protein</fullName>
    </submittedName>
</protein>
<dbReference type="InterPro" id="IPR036412">
    <property type="entry name" value="HAD-like_sf"/>
</dbReference>
<proteinExistence type="predicted"/>
<dbReference type="OrthoDB" id="5509517at2"/>
<gene>
    <name evidence="1" type="ORF">D7Y33_00865</name>
</gene>
<dbReference type="Proteomes" id="UP000822271">
    <property type="component" value="Unassembled WGS sequence"/>
</dbReference>
<reference evidence="1" key="1">
    <citation type="submission" date="2018-09" db="EMBL/GenBank/DDBJ databases">
        <authorList>
            <person name="Groschel M."/>
            <person name="Kohl T."/>
            <person name="Conchillo-Sole O."/>
            <person name="Mamat U."/>
            <person name="Yero D."/>
            <person name="Niemann S."/>
            <person name="Daura X."/>
            <person name="Gibert I."/>
        </authorList>
    </citation>
    <scope>NUCLEOTIDE SEQUENCE</scope>
    <source>
        <strain evidence="1">OG156</strain>
    </source>
</reference>
<dbReference type="AlphaFoldDB" id="A0A2J0SV84"/>
<comment type="caution">
    <text evidence="1">The sequence shown here is derived from an EMBL/GenBank/DDBJ whole genome shotgun (WGS) entry which is preliminary data.</text>
</comment>
<sequence length="131" mass="15305">MSNDSTLVIDVDGTLCPIKKDGESYSDLVPYPEIISRMREYRELGFRIALSTSRNMRTFDGNLGRINAVTAPQMVEWLQRWDIPYDELYFAKPWPGKDGFYVDDRTVRPDEFRDLSFDQIRNLLNGDRDTD</sequence>
<name>A0A2J0SV84_STEMA</name>